<evidence type="ECO:0000256" key="6">
    <source>
        <dbReference type="ARBA" id="ARBA00023012"/>
    </source>
</evidence>
<dbReference type="SMART" id="SM00388">
    <property type="entry name" value="HisKA"/>
    <property type="match status" value="1"/>
</dbReference>
<keyword evidence="7" id="KW-1133">Transmembrane helix</keyword>
<feature type="transmembrane region" description="Helical" evidence="7">
    <location>
        <begin position="61"/>
        <end position="83"/>
    </location>
</feature>
<dbReference type="InterPro" id="IPR036890">
    <property type="entry name" value="HATPase_C_sf"/>
</dbReference>
<dbReference type="PANTHER" id="PTHR43711">
    <property type="entry name" value="TWO-COMPONENT HISTIDINE KINASE"/>
    <property type="match status" value="1"/>
</dbReference>
<dbReference type="AlphaFoldDB" id="A0A2H0TFV6"/>
<dbReference type="Pfam" id="PF00512">
    <property type="entry name" value="HisKA"/>
    <property type="match status" value="1"/>
</dbReference>
<keyword evidence="7" id="KW-0472">Membrane</keyword>
<feature type="transmembrane region" description="Helical" evidence="7">
    <location>
        <begin position="95"/>
        <end position="113"/>
    </location>
</feature>
<keyword evidence="7" id="KW-0812">Transmembrane</keyword>
<feature type="transmembrane region" description="Helical" evidence="7">
    <location>
        <begin position="171"/>
        <end position="193"/>
    </location>
</feature>
<dbReference type="SMART" id="SM00387">
    <property type="entry name" value="HATPase_c"/>
    <property type="match status" value="1"/>
</dbReference>
<dbReference type="CDD" id="cd00082">
    <property type="entry name" value="HisKA"/>
    <property type="match status" value="1"/>
</dbReference>
<name>A0A2H0TFV6_9BACT</name>
<feature type="domain" description="Histidine kinase" evidence="8">
    <location>
        <begin position="312"/>
        <end position="534"/>
    </location>
</feature>
<dbReference type="PROSITE" id="PS50109">
    <property type="entry name" value="HIS_KIN"/>
    <property type="match status" value="1"/>
</dbReference>
<dbReference type="GO" id="GO:0000155">
    <property type="term" value="F:phosphorelay sensor kinase activity"/>
    <property type="evidence" value="ECO:0007669"/>
    <property type="project" value="InterPro"/>
</dbReference>
<evidence type="ECO:0000256" key="3">
    <source>
        <dbReference type="ARBA" id="ARBA00022553"/>
    </source>
</evidence>
<proteinExistence type="predicted"/>
<dbReference type="Gene3D" id="1.10.287.130">
    <property type="match status" value="1"/>
</dbReference>
<evidence type="ECO:0000256" key="1">
    <source>
        <dbReference type="ARBA" id="ARBA00000085"/>
    </source>
</evidence>
<feature type="transmembrane region" description="Helical" evidence="7">
    <location>
        <begin position="133"/>
        <end position="159"/>
    </location>
</feature>
<dbReference type="InterPro" id="IPR003594">
    <property type="entry name" value="HATPase_dom"/>
</dbReference>
<gene>
    <name evidence="9" type="ORF">COU46_01350</name>
</gene>
<keyword evidence="5" id="KW-0418">Kinase</keyword>
<dbReference type="Gene3D" id="3.30.565.10">
    <property type="entry name" value="Histidine kinase-like ATPase, C-terminal domain"/>
    <property type="match status" value="1"/>
</dbReference>
<keyword evidence="6" id="KW-0902">Two-component regulatory system</keyword>
<dbReference type="Pfam" id="PF16927">
    <property type="entry name" value="HisKA_7TM"/>
    <property type="match status" value="1"/>
</dbReference>
<dbReference type="EC" id="2.7.13.3" evidence="2"/>
<feature type="transmembrane region" description="Helical" evidence="7">
    <location>
        <begin position="36"/>
        <end position="55"/>
    </location>
</feature>
<protein>
    <recommendedName>
        <fullName evidence="2">histidine kinase</fullName>
        <ecNumber evidence="2">2.7.13.3</ecNumber>
    </recommendedName>
</protein>
<dbReference type="SUPFAM" id="SSF47384">
    <property type="entry name" value="Homodimeric domain of signal transducing histidine kinase"/>
    <property type="match status" value="1"/>
</dbReference>
<dbReference type="InterPro" id="IPR003661">
    <property type="entry name" value="HisK_dim/P_dom"/>
</dbReference>
<comment type="catalytic activity">
    <reaction evidence="1">
        <text>ATP + protein L-histidine = ADP + protein N-phospho-L-histidine.</text>
        <dbReference type="EC" id="2.7.13.3"/>
    </reaction>
</comment>
<dbReference type="SUPFAM" id="SSF55874">
    <property type="entry name" value="ATPase domain of HSP90 chaperone/DNA topoisomerase II/histidine kinase"/>
    <property type="match status" value="1"/>
</dbReference>
<dbReference type="PANTHER" id="PTHR43711:SF31">
    <property type="entry name" value="HISTIDINE KINASE"/>
    <property type="match status" value="1"/>
</dbReference>
<dbReference type="InterPro" id="IPR036097">
    <property type="entry name" value="HisK_dim/P_sf"/>
</dbReference>
<sequence>MDELTKLLFIIALFNAVLGVIIWVHGPRAKKTSSYILLISALVLWSATLIGLRLARSFEASFYSLAISYVSGVAIAICFWYFVELFTKRSVRTRRALVVVIGGVLISISPFFSENFIRDITNLGSPDKVLSVGWAHFVFAAYFVLVVADAFVSLIKSYFSTRDSEIKAQILLIFLGTFITTIIGSFFNIFLVQFSNSELVSYGPVATIIMVGFISYAIIRHNLMNIRVIGAEIFTLALVFMLFFRLVFSRGSDLIFDAVVFAVSLVFGVLLVRAVINEAKNAEHIKELAGALQLSNEKLLQLDRVKSEFISIASHQLRTPLSIIKGYISMTLEGSFGRVNKNLRGILERVYMSNENLVKLVADLLDLSAIEAGRIRYSIEKMDLRDIIDIVVEEMRGLVEKKNLKIIWERPTGNFFANFDKSKFKDALSNLIDNAIKYTEKGSITLSIQKEKEHNNSILISVKDTGLGIESKEVHNLFEKFSRGKIGFKTNTQGIGFGLYVAKRIINDHKGEIWLRSEGRNKGTTFYIRMPAAG</sequence>
<dbReference type="Proteomes" id="UP000229383">
    <property type="component" value="Unassembled WGS sequence"/>
</dbReference>
<dbReference type="InterPro" id="IPR005467">
    <property type="entry name" value="His_kinase_dom"/>
</dbReference>
<dbReference type="Pfam" id="PF02518">
    <property type="entry name" value="HATPase_c"/>
    <property type="match status" value="1"/>
</dbReference>
<evidence type="ECO:0000313" key="10">
    <source>
        <dbReference type="Proteomes" id="UP000229383"/>
    </source>
</evidence>
<dbReference type="EMBL" id="PFCN01000017">
    <property type="protein sequence ID" value="PIR70439.1"/>
    <property type="molecule type" value="Genomic_DNA"/>
</dbReference>
<evidence type="ECO:0000259" key="8">
    <source>
        <dbReference type="PROSITE" id="PS50109"/>
    </source>
</evidence>
<reference evidence="10" key="1">
    <citation type="submission" date="2017-09" db="EMBL/GenBank/DDBJ databases">
        <title>Depth-based differentiation of microbial function through sediment-hosted aquifers and enrichment of novel symbionts in the deep terrestrial subsurface.</title>
        <authorList>
            <person name="Probst A.J."/>
            <person name="Ladd B."/>
            <person name="Jarett J.K."/>
            <person name="Geller-Mcgrath D.E."/>
            <person name="Sieber C.M.K."/>
            <person name="Emerson J.B."/>
            <person name="Anantharaman K."/>
            <person name="Thomas B.C."/>
            <person name="Malmstrom R."/>
            <person name="Stieglmeier M."/>
            <person name="Klingl A."/>
            <person name="Woyke T."/>
            <person name="Ryan C.M."/>
            <person name="Banfield J.F."/>
        </authorList>
    </citation>
    <scope>NUCLEOTIDE SEQUENCE [LARGE SCALE GENOMIC DNA]</scope>
</reference>
<dbReference type="InterPro" id="IPR004358">
    <property type="entry name" value="Sig_transdc_His_kin-like_C"/>
</dbReference>
<evidence type="ECO:0000256" key="5">
    <source>
        <dbReference type="ARBA" id="ARBA00022777"/>
    </source>
</evidence>
<evidence type="ECO:0000256" key="2">
    <source>
        <dbReference type="ARBA" id="ARBA00012438"/>
    </source>
</evidence>
<dbReference type="FunFam" id="3.30.565.10:FF:000006">
    <property type="entry name" value="Sensor histidine kinase WalK"/>
    <property type="match status" value="1"/>
</dbReference>
<feature type="transmembrane region" description="Helical" evidence="7">
    <location>
        <begin position="254"/>
        <end position="276"/>
    </location>
</feature>
<dbReference type="InterPro" id="IPR031621">
    <property type="entry name" value="HisKA_7TM"/>
</dbReference>
<feature type="transmembrane region" description="Helical" evidence="7">
    <location>
        <begin position="199"/>
        <end position="219"/>
    </location>
</feature>
<dbReference type="InterPro" id="IPR050736">
    <property type="entry name" value="Sensor_HK_Regulatory"/>
</dbReference>
<keyword evidence="4" id="KW-0808">Transferase</keyword>
<comment type="caution">
    <text evidence="9">The sequence shown here is derived from an EMBL/GenBank/DDBJ whole genome shotgun (WGS) entry which is preliminary data.</text>
</comment>
<feature type="transmembrane region" description="Helical" evidence="7">
    <location>
        <begin position="226"/>
        <end position="248"/>
    </location>
</feature>
<accession>A0A2H0TFV6</accession>
<evidence type="ECO:0000256" key="4">
    <source>
        <dbReference type="ARBA" id="ARBA00022679"/>
    </source>
</evidence>
<keyword evidence="3" id="KW-0597">Phosphoprotein</keyword>
<evidence type="ECO:0000313" key="9">
    <source>
        <dbReference type="EMBL" id="PIR70439.1"/>
    </source>
</evidence>
<evidence type="ECO:0000256" key="7">
    <source>
        <dbReference type="SAM" id="Phobius"/>
    </source>
</evidence>
<dbReference type="PRINTS" id="PR00344">
    <property type="entry name" value="BCTRLSENSOR"/>
</dbReference>
<feature type="transmembrane region" description="Helical" evidence="7">
    <location>
        <begin position="6"/>
        <end position="24"/>
    </location>
</feature>
<organism evidence="9 10">
    <name type="scientific">Candidatus Niyogibacteria bacterium CG10_big_fil_rev_8_21_14_0_10_42_19</name>
    <dbReference type="NCBI Taxonomy" id="1974725"/>
    <lineage>
        <taxon>Bacteria</taxon>
        <taxon>Candidatus Niyogiibacteriota</taxon>
    </lineage>
</organism>